<keyword evidence="1" id="KW-0812">Transmembrane</keyword>
<dbReference type="Pfam" id="PF04892">
    <property type="entry name" value="VanZ"/>
    <property type="match status" value="1"/>
</dbReference>
<evidence type="ECO:0000313" key="3">
    <source>
        <dbReference type="EMBL" id="WGZ91069.1"/>
    </source>
</evidence>
<protein>
    <submittedName>
        <fullName evidence="3">VanZ family protein</fullName>
    </submittedName>
</protein>
<name>A0AA95H9V9_9GAMM</name>
<dbReference type="NCBIfam" id="NF037970">
    <property type="entry name" value="vanZ_1"/>
    <property type="match status" value="1"/>
</dbReference>
<keyword evidence="1" id="KW-1133">Transmembrane helix</keyword>
<dbReference type="Proteomes" id="UP001300672">
    <property type="component" value="Chromosome"/>
</dbReference>
<dbReference type="InterPro" id="IPR006976">
    <property type="entry name" value="VanZ-like"/>
</dbReference>
<accession>A0AA95H9V9</accession>
<dbReference type="KEGG" id="tdu:QJT80_01035"/>
<evidence type="ECO:0000256" key="1">
    <source>
        <dbReference type="SAM" id="Phobius"/>
    </source>
</evidence>
<dbReference type="AlphaFoldDB" id="A0AA95H9V9"/>
<dbReference type="PANTHER" id="PTHR28008:SF1">
    <property type="entry name" value="DOMAIN PROTEIN, PUTATIVE (AFU_ORTHOLOGUE AFUA_3G10980)-RELATED"/>
    <property type="match status" value="1"/>
</dbReference>
<reference evidence="3" key="1">
    <citation type="journal article" date="2023" name="Int. J. Mol. Sci.">
        <title>Metagenomics Revealed a New Genus 'Candidatus Thiocaldithrix dubininis' gen. nov., sp. nov. and a New Species 'Candidatus Thiothrix putei' sp. nov. in the Family Thiotrichaceae, Some Members of Which Have Traits of Both Na+- and H+-Motive Energetics.</title>
        <authorList>
            <person name="Ravin N.V."/>
            <person name="Muntyan M.S."/>
            <person name="Smolyakov D.D."/>
            <person name="Rudenko T.S."/>
            <person name="Beletsky A.V."/>
            <person name="Mardanov A.V."/>
            <person name="Grabovich M.Y."/>
        </authorList>
    </citation>
    <scope>NUCLEOTIDE SEQUENCE</scope>
    <source>
        <strain evidence="3">GKL-01</strain>
    </source>
</reference>
<dbReference type="EMBL" id="CP124755">
    <property type="protein sequence ID" value="WGZ91069.1"/>
    <property type="molecule type" value="Genomic_DNA"/>
</dbReference>
<sequence length="132" mass="15247">MQDTTTARLLAHKPQIQRPLRFMTWSLLALGLGIAALPHMPEMNVSHADKYMHMLAFFGFAFLLDISDTRSFWRYKVPILLGYGALIEIIQAFLPWRSFDPLDWVADASGVLLYWLVWYVVLRPLLATKLKP</sequence>
<organism evidence="3">
    <name type="scientific">Candidatus Thiocaldithrix dubininis</name>
    <dbReference type="NCBI Taxonomy" id="3080823"/>
    <lineage>
        <taxon>Bacteria</taxon>
        <taxon>Pseudomonadati</taxon>
        <taxon>Pseudomonadota</taxon>
        <taxon>Gammaproteobacteria</taxon>
        <taxon>Thiotrichales</taxon>
        <taxon>Thiotrichaceae</taxon>
        <taxon>Candidatus Thiocaldithrix</taxon>
    </lineage>
</organism>
<reference evidence="3" key="2">
    <citation type="submission" date="2023-04" db="EMBL/GenBank/DDBJ databases">
        <authorList>
            <person name="Beletskiy A.V."/>
            <person name="Mardanov A.V."/>
            <person name="Ravin N.V."/>
        </authorList>
    </citation>
    <scope>NUCLEOTIDE SEQUENCE</scope>
    <source>
        <strain evidence="3">GKL-01</strain>
    </source>
</reference>
<feature type="domain" description="VanZ-like" evidence="2">
    <location>
        <begin position="51"/>
        <end position="121"/>
    </location>
</feature>
<gene>
    <name evidence="3" type="ORF">QJT80_01035</name>
</gene>
<evidence type="ECO:0000259" key="2">
    <source>
        <dbReference type="Pfam" id="PF04892"/>
    </source>
</evidence>
<feature type="transmembrane region" description="Helical" evidence="1">
    <location>
        <begin position="108"/>
        <end position="126"/>
    </location>
</feature>
<feature type="transmembrane region" description="Helical" evidence="1">
    <location>
        <begin position="51"/>
        <end position="67"/>
    </location>
</feature>
<feature type="transmembrane region" description="Helical" evidence="1">
    <location>
        <begin position="20"/>
        <end position="39"/>
    </location>
</feature>
<feature type="transmembrane region" description="Helical" evidence="1">
    <location>
        <begin position="79"/>
        <end position="96"/>
    </location>
</feature>
<dbReference type="PANTHER" id="PTHR28008">
    <property type="entry name" value="DOMAIN PROTEIN, PUTATIVE (AFU_ORTHOLOGUE AFUA_3G10980)-RELATED"/>
    <property type="match status" value="1"/>
</dbReference>
<keyword evidence="1" id="KW-0472">Membrane</keyword>
<proteinExistence type="predicted"/>